<dbReference type="PANTHER" id="PTHR21580:SF57">
    <property type="entry name" value="OUTER DENSE FIBER OF SPERM TAILS 3-LIKE 2-RELATED"/>
    <property type="match status" value="1"/>
</dbReference>
<dbReference type="InterPro" id="IPR051291">
    <property type="entry name" value="CIMAP"/>
</dbReference>
<dbReference type="GO" id="GO:0005856">
    <property type="term" value="C:cytoskeleton"/>
    <property type="evidence" value="ECO:0007669"/>
    <property type="project" value="TreeGrafter"/>
</dbReference>
<proteinExistence type="predicted"/>
<dbReference type="InterPro" id="IPR010736">
    <property type="entry name" value="SHIPPO-rpt"/>
</dbReference>
<feature type="region of interest" description="Disordered" evidence="1">
    <location>
        <begin position="102"/>
        <end position="136"/>
    </location>
</feature>
<dbReference type="Ensembl" id="ENSSTUT00000079106.1">
    <property type="protein sequence ID" value="ENSSTUP00000074465.1"/>
    <property type="gene ID" value="ENSSTUG00000032639.1"/>
</dbReference>
<dbReference type="AlphaFoldDB" id="A0A674BSV5"/>
<keyword evidence="3" id="KW-1185">Reference proteome</keyword>
<dbReference type="InParanoid" id="A0A674BSV5"/>
<dbReference type="GeneTree" id="ENSGT00940000160480"/>
<organism evidence="2 3">
    <name type="scientific">Salmo trutta</name>
    <name type="common">Brown trout</name>
    <dbReference type="NCBI Taxonomy" id="8032"/>
    <lineage>
        <taxon>Eukaryota</taxon>
        <taxon>Metazoa</taxon>
        <taxon>Chordata</taxon>
        <taxon>Craniata</taxon>
        <taxon>Vertebrata</taxon>
        <taxon>Euteleostomi</taxon>
        <taxon>Actinopterygii</taxon>
        <taxon>Neopterygii</taxon>
        <taxon>Teleostei</taxon>
        <taxon>Protacanthopterygii</taxon>
        <taxon>Salmoniformes</taxon>
        <taxon>Salmonidae</taxon>
        <taxon>Salmoninae</taxon>
        <taxon>Salmo</taxon>
    </lineage>
</organism>
<sequence length="204" mass="22478">CKYVVYILRPVFALTFAAYSSLHQISWPGPGHYALPLTIAFISHDFTKPTSPAYSFHGRISNNCEYYRGLFQTPGLGAYSPENAPPCNIQCRPPSYNMCFHTRSSSDSAPNKHSRGSSEGMSKTPGPGRYNSTDPSVYMPRQPAFSMLGHHGFPNDATLKPGPGTRNPEKVIVHKPRAPAFSLVRAEHSAFHSPWATSIIPPIF</sequence>
<dbReference type="PANTHER" id="PTHR21580">
    <property type="entry name" value="SHIPPO-1-RELATED"/>
    <property type="match status" value="1"/>
</dbReference>
<evidence type="ECO:0000313" key="2">
    <source>
        <dbReference type="Ensembl" id="ENSSTUP00000074465.1"/>
    </source>
</evidence>
<accession>A0A674BSV5</accession>
<reference evidence="2" key="1">
    <citation type="submission" date="2025-08" db="UniProtKB">
        <authorList>
            <consortium name="Ensembl"/>
        </authorList>
    </citation>
    <scope>IDENTIFICATION</scope>
</reference>
<reference evidence="2" key="2">
    <citation type="submission" date="2025-09" db="UniProtKB">
        <authorList>
            <consortium name="Ensembl"/>
        </authorList>
    </citation>
    <scope>IDENTIFICATION</scope>
</reference>
<evidence type="ECO:0000256" key="1">
    <source>
        <dbReference type="SAM" id="MobiDB-lite"/>
    </source>
</evidence>
<protein>
    <submittedName>
        <fullName evidence="2">CIMAP1 family member D</fullName>
    </submittedName>
</protein>
<dbReference type="OMA" id="AFISHDF"/>
<dbReference type="Proteomes" id="UP000472277">
    <property type="component" value="Chromosome 22"/>
</dbReference>
<gene>
    <name evidence="2" type="primary">CIMAP1D</name>
</gene>
<name>A0A674BSV5_SALTR</name>
<dbReference type="Pfam" id="PF07004">
    <property type="entry name" value="SHIPPO-rpt"/>
    <property type="match status" value="4"/>
</dbReference>
<feature type="compositionally biased region" description="Polar residues" evidence="1">
    <location>
        <begin position="102"/>
        <end position="121"/>
    </location>
</feature>
<evidence type="ECO:0000313" key="3">
    <source>
        <dbReference type="Proteomes" id="UP000472277"/>
    </source>
</evidence>